<organism evidence="2">
    <name type="scientific">viral metagenome</name>
    <dbReference type="NCBI Taxonomy" id="1070528"/>
    <lineage>
        <taxon>unclassified sequences</taxon>
        <taxon>metagenomes</taxon>
        <taxon>organismal metagenomes</taxon>
    </lineage>
</organism>
<proteinExistence type="predicted"/>
<sequence length="387" mass="44465">MDKNKMPDDFHKLVKDFIGDLLNTFPEYKDKLSGDMLYIFENDSDADDFQPHLVAVFDFCAAAFPERFFDILYKNDLMFDREKRDDKYNTEFYPGIDFIDLWDSDISERTKDVLWRYLQITLFAVIGNMKDHINFGDTEKLFEAIDEKDLQSKISETFENFTNMFDLSNNNLFEDMSGGTGIFGDPFAEGNDYTNNLPKPKEMHEHISSMLDGKLGRLAKDIAAETADDLDFGDEKNVGDVFEKMLKNPTKIMNLVKKIGQKIDDKIKAGDINESELMMEANEMMNKMKDMPGMNGMEDIMNKMASNLGGKGAKFNMNAFNQKNKVHSQKEKMAQELERRRAAKKQAEMEQPSEVKFSAFKPDNAVPATKSSVNSEPGKKKKRKKKK</sequence>
<evidence type="ECO:0000256" key="1">
    <source>
        <dbReference type="SAM" id="MobiDB-lite"/>
    </source>
</evidence>
<reference evidence="2" key="1">
    <citation type="journal article" date="2020" name="Nature">
        <title>Giant virus diversity and host interactions through global metagenomics.</title>
        <authorList>
            <person name="Schulz F."/>
            <person name="Roux S."/>
            <person name="Paez-Espino D."/>
            <person name="Jungbluth S."/>
            <person name="Walsh D.A."/>
            <person name="Denef V.J."/>
            <person name="McMahon K.D."/>
            <person name="Konstantinidis K.T."/>
            <person name="Eloe-Fadrosh E.A."/>
            <person name="Kyrpides N.C."/>
            <person name="Woyke T."/>
        </authorList>
    </citation>
    <scope>NUCLEOTIDE SEQUENCE</scope>
    <source>
        <strain evidence="2">GVMAG-M-3300020166-18</strain>
    </source>
</reference>
<evidence type="ECO:0000313" key="2">
    <source>
        <dbReference type="EMBL" id="QHS96342.1"/>
    </source>
</evidence>
<dbReference type="AlphaFoldDB" id="A0A6C0BW98"/>
<accession>A0A6C0BW98</accession>
<name>A0A6C0BW98_9ZZZZ</name>
<feature type="region of interest" description="Disordered" evidence="1">
    <location>
        <begin position="325"/>
        <end position="387"/>
    </location>
</feature>
<protein>
    <submittedName>
        <fullName evidence="2">Uncharacterized protein</fullName>
    </submittedName>
</protein>
<feature type="compositionally biased region" description="Basic and acidic residues" evidence="1">
    <location>
        <begin position="328"/>
        <end position="348"/>
    </location>
</feature>
<dbReference type="EMBL" id="MN739271">
    <property type="protein sequence ID" value="QHS96342.1"/>
    <property type="molecule type" value="Genomic_DNA"/>
</dbReference>